<dbReference type="SUPFAM" id="SSF51419">
    <property type="entry name" value="PLP-binding barrel"/>
    <property type="match status" value="1"/>
</dbReference>
<dbReference type="GO" id="GO:0030632">
    <property type="term" value="P:D-alanine biosynthetic process"/>
    <property type="evidence" value="ECO:0007669"/>
    <property type="project" value="UniProtKB-UniRule"/>
</dbReference>
<comment type="pathway">
    <text evidence="4">Amino-acid biosynthesis; D-alanine biosynthesis; D-alanine from L-alanine: step 1/1.</text>
</comment>
<dbReference type="HAMAP" id="MF_01201">
    <property type="entry name" value="Ala_racemase"/>
    <property type="match status" value="1"/>
</dbReference>
<evidence type="ECO:0000256" key="3">
    <source>
        <dbReference type="ARBA" id="ARBA00023235"/>
    </source>
</evidence>
<evidence type="ECO:0000256" key="6">
    <source>
        <dbReference type="PIRSR" id="PIRSR600821-52"/>
    </source>
</evidence>
<dbReference type="PRINTS" id="PR00992">
    <property type="entry name" value="ALARACEMASE"/>
</dbReference>
<dbReference type="InterPro" id="IPR009006">
    <property type="entry name" value="Ala_racemase/Decarboxylase_C"/>
</dbReference>
<reference evidence="9" key="1">
    <citation type="submission" date="2011-06" db="EMBL/GenBank/DDBJ databases">
        <title>Complete genome sequence of Paenibacillus mucilaginosus KNP414.</title>
        <authorList>
            <person name="Wang J."/>
            <person name="Hu S."/>
            <person name="Hu X."/>
            <person name="Zhang B."/>
            <person name="Dong D."/>
            <person name="Zhang S."/>
            <person name="Zhao K."/>
            <person name="Wu D."/>
        </authorList>
    </citation>
    <scope>NUCLEOTIDE SEQUENCE [LARGE SCALE GENOMIC DNA]</scope>
    <source>
        <strain evidence="9">KNP414</strain>
    </source>
</reference>
<dbReference type="EMBL" id="CP002869">
    <property type="protein sequence ID" value="AEI41837.1"/>
    <property type="molecule type" value="Genomic_DNA"/>
</dbReference>
<dbReference type="PANTHER" id="PTHR30511:SF0">
    <property type="entry name" value="ALANINE RACEMASE, CATABOLIC-RELATED"/>
    <property type="match status" value="1"/>
</dbReference>
<sequence>MTLGFRDTWADISLDAIEHNTRTTKAMLAPSCRFMAVVKADGYGHGAAETAEAALRGGADHLAVAFVDEALHLRRSGITAPVLVLGYTPPHAVEPAVRAGVSLTVFTEDVLAEAIACTDRLAMPLRVHFKADTGMTRVGVTTPEELVRLVRLAAASRYVQTEGLFTHFACADGPDDRYTREQFAAFEAYRAALRQNGLHVPLHHCCNSAATLRYPELHLDLIRFGISLYGLLPSEECRPEGRHLQPAMSLRTRIVSLRRIPPGCTVSYGGTFTAQRGTLIATLPVGYADGLSRRLSGRGSALVRGRRAPIAGRVCMDQTMLDVTDVPGAAVGDEVTLFGSSGGSDLPVDEVAELMDTISYETVCLIGKRVPRVYTRGGQVVKTQNGLL</sequence>
<evidence type="ECO:0000256" key="2">
    <source>
        <dbReference type="ARBA" id="ARBA00022898"/>
    </source>
</evidence>
<dbReference type="InterPro" id="IPR000821">
    <property type="entry name" value="Ala_racemase"/>
</dbReference>
<feature type="active site" description="Proton acceptor; specific for D-alanine" evidence="4">
    <location>
        <position position="39"/>
    </location>
</feature>
<dbReference type="PATRIC" id="fig|1036673.3.peg.3020"/>
<comment type="function">
    <text evidence="4">Catalyzes the interconversion of L-alanine and D-alanine. May also act on other amino acids.</text>
</comment>
<dbReference type="EC" id="5.1.1.1" evidence="4"/>
<dbReference type="InterPro" id="IPR029066">
    <property type="entry name" value="PLP-binding_barrel"/>
</dbReference>
<evidence type="ECO:0000256" key="1">
    <source>
        <dbReference type="ARBA" id="ARBA00001933"/>
    </source>
</evidence>
<dbReference type="InterPro" id="IPR020622">
    <property type="entry name" value="Ala_racemase_pyridoxalP-BS"/>
</dbReference>
<dbReference type="GO" id="GO:0009252">
    <property type="term" value="P:peptidoglycan biosynthetic process"/>
    <property type="evidence" value="ECO:0007669"/>
    <property type="project" value="TreeGrafter"/>
</dbReference>
<reference evidence="8 9" key="2">
    <citation type="journal article" date="2013" name="Genome Announc.">
        <title>Genome Sequence of Growth-Improving Paenibacillus mucilaginosus Strain KNP414.</title>
        <authorList>
            <person name="Lu J.J."/>
            <person name="Wang J.F."/>
            <person name="Hu X.F."/>
        </authorList>
    </citation>
    <scope>NUCLEOTIDE SEQUENCE [LARGE SCALE GENOMIC DNA]</scope>
    <source>
        <strain evidence="8 9">KNP414</strain>
    </source>
</reference>
<dbReference type="NCBIfam" id="TIGR00492">
    <property type="entry name" value="alr"/>
    <property type="match status" value="1"/>
</dbReference>
<keyword evidence="3 4" id="KW-0413">Isomerase</keyword>
<feature type="active site" description="Proton acceptor; specific for L-alanine" evidence="4">
    <location>
        <position position="268"/>
    </location>
</feature>
<dbReference type="KEGG" id="pms:KNP414_03279"/>
<dbReference type="InterPro" id="IPR001608">
    <property type="entry name" value="Ala_racemase_N"/>
</dbReference>
<dbReference type="GO" id="GO:0030170">
    <property type="term" value="F:pyridoxal phosphate binding"/>
    <property type="evidence" value="ECO:0007669"/>
    <property type="project" value="UniProtKB-UniRule"/>
</dbReference>
<dbReference type="PROSITE" id="PS00395">
    <property type="entry name" value="ALANINE_RACEMASE"/>
    <property type="match status" value="1"/>
</dbReference>
<proteinExistence type="inferred from homology"/>
<dbReference type="SMART" id="SM01005">
    <property type="entry name" value="Ala_racemase_C"/>
    <property type="match status" value="1"/>
</dbReference>
<comment type="catalytic activity">
    <reaction evidence="4">
        <text>L-alanine = D-alanine</text>
        <dbReference type="Rhea" id="RHEA:20249"/>
        <dbReference type="ChEBI" id="CHEBI:57416"/>
        <dbReference type="ChEBI" id="CHEBI:57972"/>
        <dbReference type="EC" id="5.1.1.1"/>
    </reaction>
</comment>
<dbReference type="Gene3D" id="2.40.37.10">
    <property type="entry name" value="Lyase, Ornithine Decarboxylase, Chain A, domain 1"/>
    <property type="match status" value="1"/>
</dbReference>
<feature type="domain" description="Alanine racemase C-terminal" evidence="7">
    <location>
        <begin position="247"/>
        <end position="375"/>
    </location>
</feature>
<dbReference type="CDD" id="cd00430">
    <property type="entry name" value="PLPDE_III_AR"/>
    <property type="match status" value="1"/>
</dbReference>
<dbReference type="Proteomes" id="UP000006620">
    <property type="component" value="Chromosome"/>
</dbReference>
<feature type="binding site" evidence="4 6">
    <location>
        <position position="316"/>
    </location>
    <ligand>
        <name>substrate</name>
    </ligand>
</feature>
<evidence type="ECO:0000256" key="5">
    <source>
        <dbReference type="PIRSR" id="PIRSR600821-50"/>
    </source>
</evidence>
<dbReference type="PANTHER" id="PTHR30511">
    <property type="entry name" value="ALANINE RACEMASE"/>
    <property type="match status" value="1"/>
</dbReference>
<dbReference type="Pfam" id="PF01168">
    <property type="entry name" value="Ala_racemase_N"/>
    <property type="match status" value="1"/>
</dbReference>
<dbReference type="Gene3D" id="3.20.20.10">
    <property type="entry name" value="Alanine racemase"/>
    <property type="match status" value="1"/>
</dbReference>
<accession>F8FFB9</accession>
<feature type="binding site" evidence="4 6">
    <location>
        <position position="137"/>
    </location>
    <ligand>
        <name>substrate</name>
    </ligand>
</feature>
<dbReference type="SUPFAM" id="SSF50621">
    <property type="entry name" value="Alanine racemase C-terminal domain-like"/>
    <property type="match status" value="1"/>
</dbReference>
<dbReference type="HOGENOM" id="CLU_028393_2_2_9"/>
<evidence type="ECO:0000259" key="7">
    <source>
        <dbReference type="SMART" id="SM01005"/>
    </source>
</evidence>
<dbReference type="FunFam" id="3.20.20.10:FF:000002">
    <property type="entry name" value="Alanine racemase"/>
    <property type="match status" value="1"/>
</dbReference>
<dbReference type="RefSeq" id="WP_013916996.1">
    <property type="nucleotide sequence ID" value="NC_015690.1"/>
</dbReference>
<dbReference type="InterPro" id="IPR011079">
    <property type="entry name" value="Ala_racemase_C"/>
</dbReference>
<comment type="similarity">
    <text evidence="4">Belongs to the alanine racemase family.</text>
</comment>
<evidence type="ECO:0000313" key="9">
    <source>
        <dbReference type="Proteomes" id="UP000006620"/>
    </source>
</evidence>
<dbReference type="Pfam" id="PF00842">
    <property type="entry name" value="Ala_racemase_C"/>
    <property type="match status" value="1"/>
</dbReference>
<dbReference type="AlphaFoldDB" id="F8FFB9"/>
<dbReference type="UniPathway" id="UPA00042">
    <property type="reaction ID" value="UER00497"/>
</dbReference>
<protein>
    <recommendedName>
        <fullName evidence="4">Alanine racemase</fullName>
        <ecNumber evidence="4">5.1.1.1</ecNumber>
    </recommendedName>
</protein>
<evidence type="ECO:0000313" key="8">
    <source>
        <dbReference type="EMBL" id="AEI41837.1"/>
    </source>
</evidence>
<dbReference type="GO" id="GO:0008784">
    <property type="term" value="F:alanine racemase activity"/>
    <property type="evidence" value="ECO:0007669"/>
    <property type="project" value="UniProtKB-UniRule"/>
</dbReference>
<name>F8FFB9_PAEMK</name>
<dbReference type="GO" id="GO:0005829">
    <property type="term" value="C:cytosol"/>
    <property type="evidence" value="ECO:0007669"/>
    <property type="project" value="TreeGrafter"/>
</dbReference>
<keyword evidence="2 4" id="KW-0663">Pyridoxal phosphate</keyword>
<organism evidence="8 9">
    <name type="scientific">Paenibacillus mucilaginosus (strain KNP414)</name>
    <dbReference type="NCBI Taxonomy" id="1036673"/>
    <lineage>
        <taxon>Bacteria</taxon>
        <taxon>Bacillati</taxon>
        <taxon>Bacillota</taxon>
        <taxon>Bacilli</taxon>
        <taxon>Bacillales</taxon>
        <taxon>Paenibacillaceae</taxon>
        <taxon>Paenibacillus</taxon>
    </lineage>
</organism>
<gene>
    <name evidence="8" type="ordered locus">KNP414_03279</name>
</gene>
<comment type="cofactor">
    <cofactor evidence="1 4 5">
        <name>pyridoxal 5'-phosphate</name>
        <dbReference type="ChEBI" id="CHEBI:597326"/>
    </cofactor>
</comment>
<evidence type="ECO:0000256" key="4">
    <source>
        <dbReference type="HAMAP-Rule" id="MF_01201"/>
    </source>
</evidence>
<feature type="modified residue" description="N6-(pyridoxal phosphate)lysine" evidence="4 5">
    <location>
        <position position="39"/>
    </location>
</feature>